<dbReference type="PANTHER" id="PTHR11261:SF3">
    <property type="entry name" value="RETINOL-BINDING PROTEIN 3"/>
    <property type="match status" value="1"/>
</dbReference>
<dbReference type="InterPro" id="IPR005151">
    <property type="entry name" value="Tail-specific_protease"/>
</dbReference>
<dbReference type="Pfam" id="PF03572">
    <property type="entry name" value="Peptidase_S41"/>
    <property type="match status" value="1"/>
</dbReference>
<proteinExistence type="predicted"/>
<evidence type="ECO:0000256" key="1">
    <source>
        <dbReference type="SAM" id="MobiDB-lite"/>
    </source>
</evidence>
<dbReference type="InterPro" id="IPR029045">
    <property type="entry name" value="ClpP/crotonase-like_dom_sf"/>
</dbReference>
<protein>
    <submittedName>
        <fullName evidence="4">Tricorn protease-like protein</fullName>
    </submittedName>
</protein>
<keyword evidence="2" id="KW-0732">Signal</keyword>
<organism evidence="4 5">
    <name type="scientific">Kitasatospora viridis</name>
    <dbReference type="NCBI Taxonomy" id="281105"/>
    <lineage>
        <taxon>Bacteria</taxon>
        <taxon>Bacillati</taxon>
        <taxon>Actinomycetota</taxon>
        <taxon>Actinomycetes</taxon>
        <taxon>Kitasatosporales</taxon>
        <taxon>Streptomycetaceae</taxon>
        <taxon>Kitasatospora</taxon>
    </lineage>
</organism>
<accession>A0A561S9J5</accession>
<feature type="chain" id="PRO_5021942715" evidence="2">
    <location>
        <begin position="30"/>
        <end position="468"/>
    </location>
</feature>
<keyword evidence="4" id="KW-0378">Hydrolase</keyword>
<evidence type="ECO:0000313" key="5">
    <source>
        <dbReference type="Proteomes" id="UP000317940"/>
    </source>
</evidence>
<evidence type="ECO:0000313" key="4">
    <source>
        <dbReference type="EMBL" id="TWF71530.1"/>
    </source>
</evidence>
<dbReference type="Pfam" id="PF14684">
    <property type="entry name" value="Tricorn_C1"/>
    <property type="match status" value="1"/>
</dbReference>
<feature type="compositionally biased region" description="Basic and acidic residues" evidence="1">
    <location>
        <begin position="328"/>
        <end position="339"/>
    </location>
</feature>
<dbReference type="Gene3D" id="3.30.750.44">
    <property type="match status" value="1"/>
</dbReference>
<dbReference type="CDD" id="cd07563">
    <property type="entry name" value="Peptidase_S41_IRBP"/>
    <property type="match status" value="1"/>
</dbReference>
<name>A0A561S9J5_9ACTN</name>
<dbReference type="Proteomes" id="UP000317940">
    <property type="component" value="Unassembled WGS sequence"/>
</dbReference>
<evidence type="ECO:0000259" key="3">
    <source>
        <dbReference type="SMART" id="SM00245"/>
    </source>
</evidence>
<dbReference type="GO" id="GO:0008236">
    <property type="term" value="F:serine-type peptidase activity"/>
    <property type="evidence" value="ECO:0007669"/>
    <property type="project" value="InterPro"/>
</dbReference>
<dbReference type="SUPFAM" id="SSF52096">
    <property type="entry name" value="ClpP/crotonase"/>
    <property type="match status" value="1"/>
</dbReference>
<sequence>MTRRHTTAAVALGLAGVLALGAAPGTAWAGPSGGRLDGIWQTDGYGMVLSIRGGQLTVYDRTAADCLPDQLSAQQLGSPGPDGTTVFASGGVPVLTITPQGRRRAVVAPDGSVGHIHLDRLATLPALCASPPPSTPLTVFDDFWAGYAENYPFFALRGVDWQAVRDRYRPLVTPGTTDDQLRQILTDMISPLHDAHTALLYQGTEVYGGLRPGTQVPTPQLRAAAQAVIDGQLVAPEQTWAGWRLGVGELPGHIGYLRVWSFDGLADGGYQQQAAVLDQALDAVLGQQGLRGLVIDLRLNGGGSDALGLRIASRLTDQPYTAYRKRARNDPGDPTRFTRPEPITVAPAPGPRWDGPVALLTSDRTASAGETFTQAMMGRSPAPTRIGSTTQGVFSDVLTRTLSADWTAVLPNEEYLDPQGHTYDATGIPPQISTPVFTPAELAAHQDSALAAAERALGPAAPRTAGSP</sequence>
<dbReference type="GO" id="GO:0006508">
    <property type="term" value="P:proteolysis"/>
    <property type="evidence" value="ECO:0007669"/>
    <property type="project" value="UniProtKB-KW"/>
</dbReference>
<dbReference type="InterPro" id="IPR028204">
    <property type="entry name" value="Tricorn_C1"/>
</dbReference>
<dbReference type="Gene3D" id="3.90.226.10">
    <property type="entry name" value="2-enoyl-CoA Hydratase, Chain A, domain 1"/>
    <property type="match status" value="1"/>
</dbReference>
<comment type="caution">
    <text evidence="4">The sequence shown here is derived from an EMBL/GenBank/DDBJ whole genome shotgun (WGS) entry which is preliminary data.</text>
</comment>
<dbReference type="AlphaFoldDB" id="A0A561S9J5"/>
<feature type="domain" description="Tail specific protease" evidence="3">
    <location>
        <begin position="217"/>
        <end position="435"/>
    </location>
</feature>
<feature type="signal peptide" evidence="2">
    <location>
        <begin position="1"/>
        <end position="29"/>
    </location>
</feature>
<dbReference type="PANTHER" id="PTHR11261">
    <property type="entry name" value="INTERPHOTORECEPTOR RETINOID-BINDING PROTEIN"/>
    <property type="match status" value="1"/>
</dbReference>
<keyword evidence="4" id="KW-0645">Protease</keyword>
<keyword evidence="5" id="KW-1185">Reference proteome</keyword>
<evidence type="ECO:0000256" key="2">
    <source>
        <dbReference type="SAM" id="SignalP"/>
    </source>
</evidence>
<gene>
    <name evidence="4" type="ORF">FHX73_19160</name>
</gene>
<dbReference type="EMBL" id="VIWT01000009">
    <property type="protein sequence ID" value="TWF71530.1"/>
    <property type="molecule type" value="Genomic_DNA"/>
</dbReference>
<dbReference type="SMART" id="SM00245">
    <property type="entry name" value="TSPc"/>
    <property type="match status" value="1"/>
</dbReference>
<dbReference type="RefSeq" id="WP_246214259.1">
    <property type="nucleotide sequence ID" value="NZ_BAAAMZ010000023.1"/>
</dbReference>
<feature type="region of interest" description="Disordered" evidence="1">
    <location>
        <begin position="325"/>
        <end position="353"/>
    </location>
</feature>
<reference evidence="4 5" key="1">
    <citation type="submission" date="2019-06" db="EMBL/GenBank/DDBJ databases">
        <title>Sequencing the genomes of 1000 actinobacteria strains.</title>
        <authorList>
            <person name="Klenk H.-P."/>
        </authorList>
    </citation>
    <scope>NUCLEOTIDE SEQUENCE [LARGE SCALE GENOMIC DNA]</scope>
    <source>
        <strain evidence="4 5">DSM 44826</strain>
    </source>
</reference>